<sequence length="38" mass="4170">MKFMVCSPSEAACSLSDEPVLRVLEAALNDCLAREWLA</sequence>
<protein>
    <submittedName>
        <fullName evidence="1">Uncharacterized protein</fullName>
    </submittedName>
</protein>
<evidence type="ECO:0000313" key="1">
    <source>
        <dbReference type="EMBL" id="MCI56447.1"/>
    </source>
</evidence>
<keyword evidence="2" id="KW-1185">Reference proteome</keyword>
<accession>A0A392T7R2</accession>
<dbReference type="Proteomes" id="UP000265520">
    <property type="component" value="Unassembled WGS sequence"/>
</dbReference>
<proteinExistence type="predicted"/>
<organism evidence="1 2">
    <name type="scientific">Trifolium medium</name>
    <dbReference type="NCBI Taxonomy" id="97028"/>
    <lineage>
        <taxon>Eukaryota</taxon>
        <taxon>Viridiplantae</taxon>
        <taxon>Streptophyta</taxon>
        <taxon>Embryophyta</taxon>
        <taxon>Tracheophyta</taxon>
        <taxon>Spermatophyta</taxon>
        <taxon>Magnoliopsida</taxon>
        <taxon>eudicotyledons</taxon>
        <taxon>Gunneridae</taxon>
        <taxon>Pentapetalae</taxon>
        <taxon>rosids</taxon>
        <taxon>fabids</taxon>
        <taxon>Fabales</taxon>
        <taxon>Fabaceae</taxon>
        <taxon>Papilionoideae</taxon>
        <taxon>50 kb inversion clade</taxon>
        <taxon>NPAAA clade</taxon>
        <taxon>Hologalegina</taxon>
        <taxon>IRL clade</taxon>
        <taxon>Trifolieae</taxon>
        <taxon>Trifolium</taxon>
    </lineage>
</organism>
<dbReference type="EMBL" id="LXQA010512523">
    <property type="protein sequence ID" value="MCI56447.1"/>
    <property type="molecule type" value="Genomic_DNA"/>
</dbReference>
<evidence type="ECO:0000313" key="2">
    <source>
        <dbReference type="Proteomes" id="UP000265520"/>
    </source>
</evidence>
<comment type="caution">
    <text evidence="1">The sequence shown here is derived from an EMBL/GenBank/DDBJ whole genome shotgun (WGS) entry which is preliminary data.</text>
</comment>
<reference evidence="1 2" key="1">
    <citation type="journal article" date="2018" name="Front. Plant Sci.">
        <title>Red Clover (Trifolium pratense) and Zigzag Clover (T. medium) - A Picture of Genomic Similarities and Differences.</title>
        <authorList>
            <person name="Dluhosova J."/>
            <person name="Istvanek J."/>
            <person name="Nedelnik J."/>
            <person name="Repkova J."/>
        </authorList>
    </citation>
    <scope>NUCLEOTIDE SEQUENCE [LARGE SCALE GENOMIC DNA]</scope>
    <source>
        <strain evidence="2">cv. 10/8</strain>
        <tissue evidence="1">Leaf</tissue>
    </source>
</reference>
<dbReference type="AlphaFoldDB" id="A0A392T7R2"/>
<name>A0A392T7R2_9FABA</name>